<organism evidence="4 5">
    <name type="scientific">Aquabacterium soli</name>
    <dbReference type="NCBI Taxonomy" id="2493092"/>
    <lineage>
        <taxon>Bacteria</taxon>
        <taxon>Pseudomonadati</taxon>
        <taxon>Pseudomonadota</taxon>
        <taxon>Betaproteobacteria</taxon>
        <taxon>Burkholderiales</taxon>
        <taxon>Aquabacterium</taxon>
    </lineage>
</organism>
<evidence type="ECO:0000313" key="4">
    <source>
        <dbReference type="EMBL" id="RRS06096.1"/>
    </source>
</evidence>
<keyword evidence="2" id="KW-0604">Photosystem II</keyword>
<reference evidence="4 5" key="1">
    <citation type="submission" date="2018-12" db="EMBL/GenBank/DDBJ databases">
        <title>The whole draft genome of Aquabacterium sp. SJQ9.</title>
        <authorList>
            <person name="Sun L."/>
            <person name="Gao X."/>
            <person name="Chen W."/>
            <person name="Huang K."/>
        </authorList>
    </citation>
    <scope>NUCLEOTIDE SEQUENCE [LARGE SCALE GENOMIC DNA]</scope>
    <source>
        <strain evidence="4 5">SJQ9</strain>
    </source>
</reference>
<evidence type="ECO:0000256" key="2">
    <source>
        <dbReference type="ARBA" id="ARBA00023276"/>
    </source>
</evidence>
<feature type="domain" description="Photosynthesis system II assembly factor Ycf48/Hcf136-like" evidence="3">
    <location>
        <begin position="194"/>
        <end position="380"/>
    </location>
</feature>
<dbReference type="PANTHER" id="PTHR47199">
    <property type="entry name" value="PHOTOSYSTEM II STABILITY/ASSEMBLY FACTOR HCF136, CHLOROPLASTIC"/>
    <property type="match status" value="1"/>
</dbReference>
<comment type="caution">
    <text evidence="4">The sequence shown here is derived from an EMBL/GenBank/DDBJ whole genome shotgun (WGS) entry which is preliminary data.</text>
</comment>
<dbReference type="EMBL" id="RSED01000001">
    <property type="protein sequence ID" value="RRS06096.1"/>
    <property type="molecule type" value="Genomic_DNA"/>
</dbReference>
<dbReference type="Gene3D" id="2.130.10.10">
    <property type="entry name" value="YVTN repeat-like/Quinoprotein amine dehydrogenase"/>
    <property type="match status" value="2"/>
</dbReference>
<gene>
    <name evidence="4" type="ORF">EIP75_00370</name>
</gene>
<keyword evidence="1" id="KW-0602">Photosynthesis</keyword>
<dbReference type="SUPFAM" id="SSF110296">
    <property type="entry name" value="Oligoxyloglucan reducing end-specific cellobiohydrolase"/>
    <property type="match status" value="1"/>
</dbReference>
<protein>
    <recommendedName>
        <fullName evidence="3">Photosynthesis system II assembly factor Ycf48/Hcf136-like domain-containing protein</fullName>
    </recommendedName>
</protein>
<name>A0A3R8SAJ7_9BURK</name>
<dbReference type="AlphaFoldDB" id="A0A3R8SAJ7"/>
<dbReference type="InterPro" id="IPR028203">
    <property type="entry name" value="PSII_CF48-like_dom"/>
</dbReference>
<evidence type="ECO:0000256" key="1">
    <source>
        <dbReference type="ARBA" id="ARBA00022531"/>
    </source>
</evidence>
<dbReference type="GO" id="GO:0015979">
    <property type="term" value="P:photosynthesis"/>
    <property type="evidence" value="ECO:0007669"/>
    <property type="project" value="UniProtKB-KW"/>
</dbReference>
<dbReference type="GO" id="GO:0009523">
    <property type="term" value="C:photosystem II"/>
    <property type="evidence" value="ECO:0007669"/>
    <property type="project" value="UniProtKB-KW"/>
</dbReference>
<dbReference type="Pfam" id="PF14870">
    <property type="entry name" value="PSII_BNR"/>
    <property type="match status" value="2"/>
</dbReference>
<evidence type="ECO:0000313" key="5">
    <source>
        <dbReference type="Proteomes" id="UP000269265"/>
    </source>
</evidence>
<evidence type="ECO:0000259" key="3">
    <source>
        <dbReference type="Pfam" id="PF14870"/>
    </source>
</evidence>
<dbReference type="InterPro" id="IPR015943">
    <property type="entry name" value="WD40/YVTN_repeat-like_dom_sf"/>
</dbReference>
<dbReference type="Proteomes" id="UP000269265">
    <property type="component" value="Unassembled WGS sequence"/>
</dbReference>
<dbReference type="OrthoDB" id="9767885at2"/>
<proteinExistence type="predicted"/>
<accession>A0A3R8SAJ7</accession>
<keyword evidence="5" id="KW-1185">Reference proteome</keyword>
<sequence>MSSPLSGPLPASLARHGRRLAQGALALGLCATVVASEPPREAGHAQPIDLLTRPSPATSHGARRLLTDVAQAGSRLVAVGESGLVLLSDDGGRQWRQAPTPTSVMLTAVSFGSAQAGWAVGHDGVVLATRDGGATWQRQLDGRQADPLILAAARAQLDKLPPGNGEDPSPQRLQAEDAVAAAEAAISGGPSKPLLAVRFFDAQRGLAAGAFGQLFQTEDAGRHWTYIGDRLDNPEGLHLNGITLTPAGQVLIAAENGTVFSSPDQGRSWTKAQVGYNGHLYGVLALPGTGLTAYGFNGNVFRSLDGGTSWKPVNSHSARAIVSAQAVPGGALLLNEEGQVLLSQDGGASYRALGARLPVKRLSGVAFTKPHEIVTVGLGGASVHTVPWKRTSP</sequence>
<dbReference type="PANTHER" id="PTHR47199:SF2">
    <property type="entry name" value="PHOTOSYSTEM II STABILITY_ASSEMBLY FACTOR HCF136, CHLOROPLASTIC"/>
    <property type="match status" value="1"/>
</dbReference>
<feature type="domain" description="Photosynthesis system II assembly factor Ycf48/Hcf136-like" evidence="3">
    <location>
        <begin position="93"/>
        <end position="141"/>
    </location>
</feature>
<dbReference type="RefSeq" id="WP_125241239.1">
    <property type="nucleotide sequence ID" value="NZ_RSED01000001.1"/>
</dbReference>